<dbReference type="AlphaFoldDB" id="T0ZAR9"/>
<dbReference type="EMBL" id="AUZY01009374">
    <property type="protein sequence ID" value="EQD42153.1"/>
    <property type="molecule type" value="Genomic_DNA"/>
</dbReference>
<proteinExistence type="predicted"/>
<name>T0ZAR9_9ZZZZ</name>
<reference evidence="2" key="2">
    <citation type="journal article" date="2014" name="ISME J.">
        <title>Microbial stratification in low pH oxic and suboxic macroscopic growths along an acid mine drainage.</title>
        <authorList>
            <person name="Mendez-Garcia C."/>
            <person name="Mesa V."/>
            <person name="Sprenger R.R."/>
            <person name="Richter M."/>
            <person name="Diez M.S."/>
            <person name="Solano J."/>
            <person name="Bargiela R."/>
            <person name="Golyshina O.V."/>
            <person name="Manteca A."/>
            <person name="Ramos J.L."/>
            <person name="Gallego J.R."/>
            <person name="Llorente I."/>
            <person name="Martins Dos Santos V.A."/>
            <person name="Jensen O.N."/>
            <person name="Pelaez A.I."/>
            <person name="Sanchez J."/>
            <person name="Ferrer M."/>
        </authorList>
    </citation>
    <scope>NUCLEOTIDE SEQUENCE</scope>
</reference>
<feature type="transmembrane region" description="Helical" evidence="1">
    <location>
        <begin position="37"/>
        <end position="56"/>
    </location>
</feature>
<sequence>TLGPGILWSHIMYWLVPYNFLEIITYNIPWWSDLQNGTVAVFAFAILMLLPYIPYLRDLPDRLKLYKLFWNRFTIPEFRKKK</sequence>
<feature type="transmembrane region" description="Helical" evidence="1">
    <location>
        <begin position="12"/>
        <end position="31"/>
    </location>
</feature>
<comment type="caution">
    <text evidence="2">The sequence shown here is derived from an EMBL/GenBank/DDBJ whole genome shotgun (WGS) entry which is preliminary data.</text>
</comment>
<keyword evidence="1" id="KW-1133">Transmembrane helix</keyword>
<evidence type="ECO:0000313" key="2">
    <source>
        <dbReference type="EMBL" id="EQD42153.1"/>
    </source>
</evidence>
<protein>
    <submittedName>
        <fullName evidence="2">Cytochrome b/b6 domain-containing protein</fullName>
    </submittedName>
</protein>
<keyword evidence="1" id="KW-0812">Transmembrane</keyword>
<evidence type="ECO:0000256" key="1">
    <source>
        <dbReference type="SAM" id="Phobius"/>
    </source>
</evidence>
<keyword evidence="1" id="KW-0472">Membrane</keyword>
<gene>
    <name evidence="2" type="ORF">B1B_14183</name>
</gene>
<reference evidence="2" key="1">
    <citation type="submission" date="2013-08" db="EMBL/GenBank/DDBJ databases">
        <authorList>
            <person name="Mendez C."/>
            <person name="Richter M."/>
            <person name="Ferrer M."/>
            <person name="Sanchez J."/>
        </authorList>
    </citation>
    <scope>NUCLEOTIDE SEQUENCE</scope>
</reference>
<feature type="non-terminal residue" evidence="2">
    <location>
        <position position="1"/>
    </location>
</feature>
<organism evidence="2">
    <name type="scientific">mine drainage metagenome</name>
    <dbReference type="NCBI Taxonomy" id="410659"/>
    <lineage>
        <taxon>unclassified sequences</taxon>
        <taxon>metagenomes</taxon>
        <taxon>ecological metagenomes</taxon>
    </lineage>
</organism>
<accession>T0ZAR9</accession>